<organism evidence="1 2">
    <name type="scientific">Phytophthora pseudosyringae</name>
    <dbReference type="NCBI Taxonomy" id="221518"/>
    <lineage>
        <taxon>Eukaryota</taxon>
        <taxon>Sar</taxon>
        <taxon>Stramenopiles</taxon>
        <taxon>Oomycota</taxon>
        <taxon>Peronosporomycetes</taxon>
        <taxon>Peronosporales</taxon>
        <taxon>Peronosporaceae</taxon>
        <taxon>Phytophthora</taxon>
    </lineage>
</organism>
<dbReference type="AlphaFoldDB" id="A0A8T1V9N0"/>
<comment type="caution">
    <text evidence="1">The sequence shown here is derived from an EMBL/GenBank/DDBJ whole genome shotgun (WGS) entry which is preliminary data.</text>
</comment>
<accession>A0A8T1V9N0</accession>
<dbReference type="Proteomes" id="UP000694044">
    <property type="component" value="Unassembled WGS sequence"/>
</dbReference>
<keyword evidence="2" id="KW-1185">Reference proteome</keyword>
<reference evidence="1" key="1">
    <citation type="submission" date="2021-02" db="EMBL/GenBank/DDBJ databases">
        <authorList>
            <person name="Palmer J.M."/>
        </authorList>
    </citation>
    <scope>NUCLEOTIDE SEQUENCE</scope>
    <source>
        <strain evidence="1">SCRP734</strain>
    </source>
</reference>
<evidence type="ECO:0000313" key="1">
    <source>
        <dbReference type="EMBL" id="KAG7377666.1"/>
    </source>
</evidence>
<evidence type="ECO:0000313" key="2">
    <source>
        <dbReference type="Proteomes" id="UP000694044"/>
    </source>
</evidence>
<gene>
    <name evidence="1" type="ORF">PHYPSEUDO_011168</name>
</gene>
<dbReference type="EMBL" id="JAGDFM010000495">
    <property type="protein sequence ID" value="KAG7377666.1"/>
    <property type="molecule type" value="Genomic_DNA"/>
</dbReference>
<sequence length="108" mass="11615">MATVAASRKAGRETEVAALANTSLAPRLYTAPGNGFDAACASTIKRGAISFTPDGARWLGDWRELGRSSICVRHTHELRTVTPHRMSYYVVSEDSCIGPRYSIGGGQE</sequence>
<protein>
    <submittedName>
        <fullName evidence="1">Uncharacterized protein</fullName>
    </submittedName>
</protein>
<name>A0A8T1V9N0_9STRA</name>
<proteinExistence type="predicted"/>